<dbReference type="PANTHER" id="PTHR33886">
    <property type="entry name" value="UNSATURATED RHAMNOGALACTURONAN HYDROLASE (EUROFUNG)"/>
    <property type="match status" value="1"/>
</dbReference>
<dbReference type="InterPro" id="IPR008928">
    <property type="entry name" value="6-hairpin_glycosidase_sf"/>
</dbReference>
<protein>
    <recommendedName>
        <fullName evidence="4">Glycosyl hydrolase family 88</fullName>
    </recommendedName>
</protein>
<name>A0A6I3XA81_9BURK</name>
<dbReference type="EMBL" id="WNWM01000002">
    <property type="protein sequence ID" value="MUI11520.1"/>
    <property type="molecule type" value="Genomic_DNA"/>
</dbReference>
<dbReference type="InterPro" id="IPR012341">
    <property type="entry name" value="6hp_glycosidase-like_sf"/>
</dbReference>
<comment type="caution">
    <text evidence="2">The sequence shown here is derived from an EMBL/GenBank/DDBJ whole genome shotgun (WGS) entry which is preliminary data.</text>
</comment>
<proteinExistence type="predicted"/>
<dbReference type="InterPro" id="IPR052043">
    <property type="entry name" value="PolySaccharide_Degr_Enz"/>
</dbReference>
<keyword evidence="1" id="KW-0378">Hydrolase</keyword>
<dbReference type="OrthoDB" id="258246at2"/>
<gene>
    <name evidence="2" type="ORF">GJV26_03305</name>
</gene>
<evidence type="ECO:0000313" key="2">
    <source>
        <dbReference type="EMBL" id="MUI11520.1"/>
    </source>
</evidence>
<evidence type="ECO:0008006" key="4">
    <source>
        <dbReference type="Google" id="ProtNLM"/>
    </source>
</evidence>
<accession>A0A6I3XA81</accession>
<dbReference type="Proteomes" id="UP000431684">
    <property type="component" value="Unassembled WGS sequence"/>
</dbReference>
<evidence type="ECO:0000313" key="3">
    <source>
        <dbReference type="Proteomes" id="UP000431684"/>
    </source>
</evidence>
<dbReference type="PANTHER" id="PTHR33886:SF8">
    <property type="entry name" value="UNSATURATED RHAMNOGALACTURONAN HYDROLASE (EUROFUNG)"/>
    <property type="match status" value="1"/>
</dbReference>
<sequence>MAARIASLQTADGTWHASLLDPESFPVKETSGTGFYTYAILWGLNNGVLDRATYWPVVEKAWPALVGAVQPDGKLGYVQPVGAAPDKVDANSTETYGPGAFLLAGSELLKYVKR</sequence>
<reference evidence="2 3" key="1">
    <citation type="submission" date="2019-11" db="EMBL/GenBank/DDBJ databases">
        <title>Draft Genome Sequences of Six Type Strains of the Genus Massilia.</title>
        <authorList>
            <person name="Miess H."/>
            <person name="Frediansyah A."/>
            <person name="Goeker M."/>
            <person name="Gross H."/>
        </authorList>
    </citation>
    <scope>NUCLEOTIDE SEQUENCE [LARGE SCALE GENOMIC DNA]</scope>
    <source>
        <strain evidence="2 3">DSM 17513</strain>
    </source>
</reference>
<dbReference type="InterPro" id="IPR010905">
    <property type="entry name" value="Glyco_hydro_88"/>
</dbReference>
<dbReference type="SUPFAM" id="SSF48208">
    <property type="entry name" value="Six-hairpin glycosidases"/>
    <property type="match status" value="1"/>
</dbReference>
<dbReference type="AlphaFoldDB" id="A0A6I3XA81"/>
<dbReference type="GO" id="GO:0005975">
    <property type="term" value="P:carbohydrate metabolic process"/>
    <property type="evidence" value="ECO:0007669"/>
    <property type="project" value="InterPro"/>
</dbReference>
<keyword evidence="3" id="KW-1185">Reference proteome</keyword>
<dbReference type="Gene3D" id="1.50.10.10">
    <property type="match status" value="1"/>
</dbReference>
<dbReference type="Pfam" id="PF07470">
    <property type="entry name" value="Glyco_hydro_88"/>
    <property type="match status" value="1"/>
</dbReference>
<dbReference type="GO" id="GO:0016787">
    <property type="term" value="F:hydrolase activity"/>
    <property type="evidence" value="ECO:0007669"/>
    <property type="project" value="UniProtKB-KW"/>
</dbReference>
<evidence type="ECO:0000256" key="1">
    <source>
        <dbReference type="ARBA" id="ARBA00022801"/>
    </source>
</evidence>
<organism evidence="2 3">
    <name type="scientific">Pseudoduganella dura</name>
    <dbReference type="NCBI Taxonomy" id="321982"/>
    <lineage>
        <taxon>Bacteria</taxon>
        <taxon>Pseudomonadati</taxon>
        <taxon>Pseudomonadota</taxon>
        <taxon>Betaproteobacteria</taxon>
        <taxon>Burkholderiales</taxon>
        <taxon>Oxalobacteraceae</taxon>
        <taxon>Telluria group</taxon>
        <taxon>Pseudoduganella</taxon>
    </lineage>
</organism>